<organism evidence="8 9">
    <name type="scientific">Varroa destructor</name>
    <name type="common">Honeybee mite</name>
    <dbReference type="NCBI Taxonomy" id="109461"/>
    <lineage>
        <taxon>Eukaryota</taxon>
        <taxon>Metazoa</taxon>
        <taxon>Ecdysozoa</taxon>
        <taxon>Arthropoda</taxon>
        <taxon>Chelicerata</taxon>
        <taxon>Arachnida</taxon>
        <taxon>Acari</taxon>
        <taxon>Parasitiformes</taxon>
        <taxon>Mesostigmata</taxon>
        <taxon>Gamasina</taxon>
        <taxon>Dermanyssoidea</taxon>
        <taxon>Varroidae</taxon>
        <taxon>Varroa</taxon>
    </lineage>
</organism>
<reference evidence="8" key="1">
    <citation type="submission" date="2021-01" db="UniProtKB">
        <authorList>
            <consortium name="EnsemblMetazoa"/>
        </authorList>
    </citation>
    <scope>IDENTIFICATION</scope>
</reference>
<dbReference type="SMART" id="SM00173">
    <property type="entry name" value="RAS"/>
    <property type="match status" value="1"/>
</dbReference>
<comment type="subcellular location">
    <subcellularLocation>
        <location evidence="1">Cell membrane</location>
        <topology evidence="1">Lipid-anchor</topology>
    </subcellularLocation>
</comment>
<dbReference type="Pfam" id="PF00071">
    <property type="entry name" value="Ras"/>
    <property type="match status" value="1"/>
</dbReference>
<protein>
    <submittedName>
        <fullName evidence="8">Uncharacterized protein</fullName>
    </submittedName>
</protein>
<comment type="similarity">
    <text evidence="7">Belongs to the small GTPase superfamily. RasD family.</text>
</comment>
<dbReference type="GO" id="GO:0003924">
    <property type="term" value="F:GTPase activity"/>
    <property type="evidence" value="ECO:0007669"/>
    <property type="project" value="InterPro"/>
</dbReference>
<dbReference type="Gene3D" id="3.40.50.300">
    <property type="entry name" value="P-loop containing nucleotide triphosphate hydrolases"/>
    <property type="match status" value="1"/>
</dbReference>
<keyword evidence="2" id="KW-1003">Cell membrane</keyword>
<dbReference type="EnsemblMetazoa" id="XM_022817417">
    <property type="protein sequence ID" value="XP_022673152"/>
    <property type="gene ID" value="LOC111255447"/>
</dbReference>
<dbReference type="GO" id="GO:0005886">
    <property type="term" value="C:plasma membrane"/>
    <property type="evidence" value="ECO:0007669"/>
    <property type="project" value="UniProtKB-SubCell"/>
</dbReference>
<sequence>MDEPQKMNYIPKCSLTVPISNEERFHRLVLLGPSGVGKTSLIRRILYNVFDPIYRPTLEESHRKVLRVQDDGDTRTELVLNLDIIDTSGSPEFPAMRELALQKGEGFVLVFSFDQPSSLDEIALLRDSVRAVHPNAFILVVGNKSDLPSNKCTIQLELAESLVSCDWELPFVNCSARTGDHVACILEQISEVWGVGSANVVSPRRGLRRQSMPPVFRGAYVGQRRFSVMRNLAKRKSCMVQ</sequence>
<dbReference type="Proteomes" id="UP000594260">
    <property type="component" value="Unplaced"/>
</dbReference>
<dbReference type="RefSeq" id="XP_022673152.1">
    <property type="nucleotide sequence ID" value="XM_022817417.1"/>
</dbReference>
<dbReference type="PRINTS" id="PR00449">
    <property type="entry name" value="RASTRNSFRMNG"/>
</dbReference>
<proteinExistence type="inferred from homology"/>
<evidence type="ECO:0000256" key="2">
    <source>
        <dbReference type="ARBA" id="ARBA00022475"/>
    </source>
</evidence>
<keyword evidence="9" id="KW-1185">Reference proteome</keyword>
<dbReference type="InterPro" id="IPR005225">
    <property type="entry name" value="Small_GTP-bd"/>
</dbReference>
<dbReference type="RefSeq" id="XP_022673155.1">
    <property type="nucleotide sequence ID" value="XM_022817420.1"/>
</dbReference>
<dbReference type="KEGG" id="vde:111255447"/>
<evidence type="ECO:0000256" key="4">
    <source>
        <dbReference type="ARBA" id="ARBA00023134"/>
    </source>
</evidence>
<dbReference type="InterPro" id="IPR027417">
    <property type="entry name" value="P-loop_NTPase"/>
</dbReference>
<dbReference type="EnsemblMetazoa" id="XM_022817420">
    <property type="protein sequence ID" value="XP_022673155"/>
    <property type="gene ID" value="LOC111255447"/>
</dbReference>
<evidence type="ECO:0000313" key="8">
    <source>
        <dbReference type="EnsemblMetazoa" id="XP_022673153"/>
    </source>
</evidence>
<dbReference type="InterPro" id="IPR001806">
    <property type="entry name" value="Small_GTPase"/>
</dbReference>
<dbReference type="EnsemblMetazoa" id="XM_022817418">
    <property type="protein sequence ID" value="XP_022673153"/>
    <property type="gene ID" value="LOC111255447"/>
</dbReference>
<dbReference type="PROSITE" id="PS51419">
    <property type="entry name" value="RAB"/>
    <property type="match status" value="1"/>
</dbReference>
<evidence type="ECO:0000313" key="9">
    <source>
        <dbReference type="Proteomes" id="UP000594260"/>
    </source>
</evidence>
<keyword evidence="6" id="KW-0449">Lipoprotein</keyword>
<evidence type="ECO:0000256" key="7">
    <source>
        <dbReference type="ARBA" id="ARBA00038061"/>
    </source>
</evidence>
<dbReference type="SUPFAM" id="SSF52540">
    <property type="entry name" value="P-loop containing nucleoside triphosphate hydrolases"/>
    <property type="match status" value="1"/>
</dbReference>
<dbReference type="InterPro" id="IPR052236">
    <property type="entry name" value="Small_GTPase_RasD"/>
</dbReference>
<keyword evidence="3" id="KW-0488">Methylation</keyword>
<accession>A0A7M7L000</accession>
<dbReference type="GO" id="GO:0005525">
    <property type="term" value="F:GTP binding"/>
    <property type="evidence" value="ECO:0007669"/>
    <property type="project" value="UniProtKB-KW"/>
</dbReference>
<dbReference type="PROSITE" id="PS51421">
    <property type="entry name" value="RAS"/>
    <property type="match status" value="1"/>
</dbReference>
<dbReference type="OMA" id="MAVEIDI"/>
<dbReference type="AlphaFoldDB" id="A0A7M7L000"/>
<keyword evidence="5" id="KW-0472">Membrane</keyword>
<dbReference type="InParanoid" id="A0A7M7L000"/>
<dbReference type="OrthoDB" id="265044at2759"/>
<evidence type="ECO:0000256" key="1">
    <source>
        <dbReference type="ARBA" id="ARBA00004193"/>
    </source>
</evidence>
<dbReference type="PANTHER" id="PTHR46149">
    <property type="entry name" value="MIP08469P"/>
    <property type="match status" value="1"/>
</dbReference>
<name>A0A7M7L000_VARDE</name>
<dbReference type="SMART" id="SM00175">
    <property type="entry name" value="RAB"/>
    <property type="match status" value="1"/>
</dbReference>
<evidence type="ECO:0000256" key="3">
    <source>
        <dbReference type="ARBA" id="ARBA00022481"/>
    </source>
</evidence>
<keyword evidence="4" id="KW-0547">Nucleotide-binding</keyword>
<dbReference type="NCBIfam" id="TIGR00231">
    <property type="entry name" value="small_GTP"/>
    <property type="match status" value="1"/>
</dbReference>
<dbReference type="RefSeq" id="XP_022673153.1">
    <property type="nucleotide sequence ID" value="XM_022817418.1"/>
</dbReference>
<dbReference type="SMART" id="SM00174">
    <property type="entry name" value="RHO"/>
    <property type="match status" value="1"/>
</dbReference>
<evidence type="ECO:0000256" key="6">
    <source>
        <dbReference type="ARBA" id="ARBA00023288"/>
    </source>
</evidence>
<evidence type="ECO:0000256" key="5">
    <source>
        <dbReference type="ARBA" id="ARBA00023136"/>
    </source>
</evidence>
<keyword evidence="4" id="KW-0342">GTP-binding</keyword>
<dbReference type="GeneID" id="111255447"/>